<name>A0AC35THR7_9BILA</name>
<evidence type="ECO:0000313" key="1">
    <source>
        <dbReference type="Proteomes" id="UP000095286"/>
    </source>
</evidence>
<reference evidence="2" key="1">
    <citation type="submission" date="2016-11" db="UniProtKB">
        <authorList>
            <consortium name="WormBaseParasite"/>
        </authorList>
    </citation>
    <scope>IDENTIFICATION</scope>
    <source>
        <strain evidence="2">KR3021</strain>
    </source>
</reference>
<accession>A0AC35THR7</accession>
<organism evidence="1 2">
    <name type="scientific">Rhabditophanes sp. KR3021</name>
    <dbReference type="NCBI Taxonomy" id="114890"/>
    <lineage>
        <taxon>Eukaryota</taxon>
        <taxon>Metazoa</taxon>
        <taxon>Ecdysozoa</taxon>
        <taxon>Nematoda</taxon>
        <taxon>Chromadorea</taxon>
        <taxon>Rhabditida</taxon>
        <taxon>Tylenchina</taxon>
        <taxon>Panagrolaimomorpha</taxon>
        <taxon>Strongyloidoidea</taxon>
        <taxon>Alloionematidae</taxon>
        <taxon>Rhabditophanes</taxon>
    </lineage>
</organism>
<dbReference type="WBParaSite" id="RSKR_0000064900.1">
    <property type="protein sequence ID" value="RSKR_0000064900.1"/>
    <property type="gene ID" value="RSKR_0000064900"/>
</dbReference>
<dbReference type="Proteomes" id="UP000095286">
    <property type="component" value="Unplaced"/>
</dbReference>
<protein>
    <submittedName>
        <fullName evidence="2">DH domain-containing protein</fullName>
    </submittedName>
</protein>
<proteinExistence type="predicted"/>
<sequence>MNINKEQVQRKDSKDVCIEFGDEDDQVLDYTNHQLKNGKIYSSDYEKRVSQDYMMNTEQSYVRELASLVENYMVPFENLENTNTLAPAVRGKSHIIFGNLRGLLEYHNNVFLSELLAAADDVTSICHIFVRERHHLLSLYRPYCQNKSHSESFRKEYVEGKKFFVECQKRAGHPLPLSAYLLKPIQRITKYQLMLKELHRHSAEEFRPDLQAALASMLDLLGQLNADMRQLRISSFNGDISLLGNLRLQAECEVMNFKKKTKRYNKSQKRNIFLFDNAVLLCKKRSQPMPITPEYYEHKVCLPINCLGFSELSKAGSDKFEIWDESKADGFAVFIAEDTARMKWIQKLRRHIASTLEKDPNNDKVPELAVKTDYFDVNVIQRNKRPQSWTSTASTESTSSSRVSCEDGSIDPNGNRSSIASINEECQELERFEKCDAADNNSTHVTSIHIPPLDESNKDISTTNNHMIDTRSISDSGIQSRTGPITISESADCVSTAC</sequence>
<evidence type="ECO:0000313" key="2">
    <source>
        <dbReference type="WBParaSite" id="RSKR_0000064900.1"/>
    </source>
</evidence>